<name>A0ABQ8UWA6_9AGAR</name>
<gene>
    <name evidence="2" type="ORF">C8R41DRAFT_927272</name>
</gene>
<dbReference type="Proteomes" id="UP001150217">
    <property type="component" value="Unassembled WGS sequence"/>
</dbReference>
<evidence type="ECO:0000313" key="3">
    <source>
        <dbReference type="Proteomes" id="UP001150217"/>
    </source>
</evidence>
<keyword evidence="3" id="KW-1185">Reference proteome</keyword>
<reference evidence="2" key="1">
    <citation type="submission" date="2022-08" db="EMBL/GenBank/DDBJ databases">
        <title>A Global Phylogenomic Analysis of the Shiitake Genus Lentinula.</title>
        <authorList>
            <consortium name="DOE Joint Genome Institute"/>
            <person name="Sierra-Patev S."/>
            <person name="Min B."/>
            <person name="Naranjo-Ortiz M."/>
            <person name="Looney B."/>
            <person name="Konkel Z."/>
            <person name="Slot J.C."/>
            <person name="Sakamoto Y."/>
            <person name="Steenwyk J.L."/>
            <person name="Rokas A."/>
            <person name="Carro J."/>
            <person name="Camarero S."/>
            <person name="Ferreira P."/>
            <person name="Molpeceres G."/>
            <person name="Ruiz-Duenas F.J."/>
            <person name="Serrano A."/>
            <person name="Henrissat B."/>
            <person name="Drula E."/>
            <person name="Hughes K.W."/>
            <person name="Mata J.L."/>
            <person name="Ishikawa N.K."/>
            <person name="Vargas-Isla R."/>
            <person name="Ushijima S."/>
            <person name="Smith C.A."/>
            <person name="Ahrendt S."/>
            <person name="Andreopoulos W."/>
            <person name="He G."/>
            <person name="Labutti K."/>
            <person name="Lipzen A."/>
            <person name="Ng V."/>
            <person name="Riley R."/>
            <person name="Sandor L."/>
            <person name="Barry K."/>
            <person name="Martinez A.T."/>
            <person name="Xiao Y."/>
            <person name="Gibbons J.G."/>
            <person name="Terashima K."/>
            <person name="Grigoriev I.V."/>
            <person name="Hibbett D.S."/>
        </authorList>
    </citation>
    <scope>NUCLEOTIDE SEQUENCE</scope>
    <source>
        <strain evidence="2">RHP3577 ss4</strain>
    </source>
</reference>
<protein>
    <submittedName>
        <fullName evidence="2">Uncharacterized protein</fullName>
    </submittedName>
</protein>
<evidence type="ECO:0000256" key="1">
    <source>
        <dbReference type="SAM" id="SignalP"/>
    </source>
</evidence>
<dbReference type="EMBL" id="JANVFT010000154">
    <property type="protein sequence ID" value="KAJ4463717.1"/>
    <property type="molecule type" value="Genomic_DNA"/>
</dbReference>
<sequence>MHFNPTFVFVALLSIAHAAPLNGPKNTDLINEALQVQPGRLVNVILQGNDEVHTGSSAEYEKDAEKILEAWYKRAKMEIPEGGFHIVTSGNSGRNRDGTLEFSVWGPAVSEKCRYEHSGCLFKYTPKTQSVSITGGPERSLLSRFSLA</sequence>
<comment type="caution">
    <text evidence="2">The sequence shown here is derived from an EMBL/GenBank/DDBJ whole genome shotgun (WGS) entry which is preliminary data.</text>
</comment>
<evidence type="ECO:0000313" key="2">
    <source>
        <dbReference type="EMBL" id="KAJ4463717.1"/>
    </source>
</evidence>
<proteinExistence type="predicted"/>
<keyword evidence="1" id="KW-0732">Signal</keyword>
<feature type="chain" id="PRO_5046303609" evidence="1">
    <location>
        <begin position="19"/>
        <end position="148"/>
    </location>
</feature>
<accession>A0ABQ8UWA6</accession>
<organism evidence="2 3">
    <name type="scientific">Lentinula lateritia</name>
    <dbReference type="NCBI Taxonomy" id="40482"/>
    <lineage>
        <taxon>Eukaryota</taxon>
        <taxon>Fungi</taxon>
        <taxon>Dikarya</taxon>
        <taxon>Basidiomycota</taxon>
        <taxon>Agaricomycotina</taxon>
        <taxon>Agaricomycetes</taxon>
        <taxon>Agaricomycetidae</taxon>
        <taxon>Agaricales</taxon>
        <taxon>Marasmiineae</taxon>
        <taxon>Omphalotaceae</taxon>
        <taxon>Lentinula</taxon>
    </lineage>
</organism>
<feature type="signal peptide" evidence="1">
    <location>
        <begin position="1"/>
        <end position="18"/>
    </location>
</feature>